<dbReference type="OrthoDB" id="2735536at2759"/>
<dbReference type="InterPro" id="IPR001509">
    <property type="entry name" value="Epimerase_deHydtase"/>
</dbReference>
<evidence type="ECO:0000313" key="4">
    <source>
        <dbReference type="EMBL" id="EOD49548.1"/>
    </source>
</evidence>
<dbReference type="AlphaFoldDB" id="R1EP51"/>
<dbReference type="Gene3D" id="3.40.50.720">
    <property type="entry name" value="NAD(P)-binding Rossmann-like Domain"/>
    <property type="match status" value="2"/>
</dbReference>
<dbReference type="HOGENOM" id="CLU_007383_9_2_1"/>
<dbReference type="eggNOG" id="KOG1502">
    <property type="taxonomic scope" value="Eukaryota"/>
</dbReference>
<dbReference type="Pfam" id="PF01370">
    <property type="entry name" value="Epimerase"/>
    <property type="match status" value="1"/>
</dbReference>
<dbReference type="SUPFAM" id="SSF51735">
    <property type="entry name" value="NAD(P)-binding Rossmann-fold domains"/>
    <property type="match status" value="1"/>
</dbReference>
<protein>
    <submittedName>
        <fullName evidence="4">Putative nad-p-binding protein</fullName>
    </submittedName>
</protein>
<dbReference type="InterPro" id="IPR036291">
    <property type="entry name" value="NAD(P)-bd_dom_sf"/>
</dbReference>
<dbReference type="GO" id="GO:0016616">
    <property type="term" value="F:oxidoreductase activity, acting on the CH-OH group of donors, NAD or NADP as acceptor"/>
    <property type="evidence" value="ECO:0007669"/>
    <property type="project" value="TreeGrafter"/>
</dbReference>
<evidence type="ECO:0000259" key="3">
    <source>
        <dbReference type="Pfam" id="PF01370"/>
    </source>
</evidence>
<comment type="similarity">
    <text evidence="2">Belongs to the NAD(P)-dependent epimerase/dehydratase family. Dihydroflavonol-4-reductase subfamily.</text>
</comment>
<accession>R1EP51</accession>
<dbReference type="KEGG" id="npa:UCRNP2_3679"/>
<name>R1EP51_BOTPV</name>
<dbReference type="EMBL" id="KB916071">
    <property type="protein sequence ID" value="EOD49548.1"/>
    <property type="molecule type" value="Genomic_DNA"/>
</dbReference>
<dbReference type="PANTHER" id="PTHR10366">
    <property type="entry name" value="NAD DEPENDENT EPIMERASE/DEHYDRATASE"/>
    <property type="match status" value="1"/>
</dbReference>
<evidence type="ECO:0000256" key="1">
    <source>
        <dbReference type="ARBA" id="ARBA00023002"/>
    </source>
</evidence>
<dbReference type="OMA" id="IKHVQRF"/>
<feature type="domain" description="NAD-dependent epimerase/dehydratase" evidence="3">
    <location>
        <begin position="15"/>
        <end position="148"/>
    </location>
</feature>
<dbReference type="InterPro" id="IPR050425">
    <property type="entry name" value="NAD(P)_dehydrat-like"/>
</dbReference>
<evidence type="ECO:0000256" key="2">
    <source>
        <dbReference type="ARBA" id="ARBA00023445"/>
    </source>
</evidence>
<proteinExistence type="inferred from homology"/>
<dbReference type="STRING" id="1287680.R1EP51"/>
<keyword evidence="1" id="KW-0560">Oxidoreductase</keyword>
<organism evidence="4 5">
    <name type="scientific">Botryosphaeria parva (strain UCR-NP2)</name>
    <name type="common">Grapevine canker fungus</name>
    <name type="synonym">Neofusicoccum parvum</name>
    <dbReference type="NCBI Taxonomy" id="1287680"/>
    <lineage>
        <taxon>Eukaryota</taxon>
        <taxon>Fungi</taxon>
        <taxon>Dikarya</taxon>
        <taxon>Ascomycota</taxon>
        <taxon>Pezizomycotina</taxon>
        <taxon>Dothideomycetes</taxon>
        <taxon>Dothideomycetes incertae sedis</taxon>
        <taxon>Botryosphaeriales</taxon>
        <taxon>Botryosphaeriaceae</taxon>
        <taxon>Neofusicoccum</taxon>
    </lineage>
</organism>
<gene>
    <name evidence="4" type="ORF">UCRNP2_3679</name>
</gene>
<evidence type="ECO:0000313" key="5">
    <source>
        <dbReference type="Proteomes" id="UP000013521"/>
    </source>
</evidence>
<sequence>MSLLKNPSLPINSTILVTGANGYLGSAVASALLTAGYRVRGTVRSAPQHAWLSSLLTRTHGAGRFELVSVPDMAAAGAFDAALKDVAGVIHVAAVFTLSPDAARVIPPIVEGNLSLLRSLAAAPGVRRVVLTSTAGTLPKARKFDPTTPLTTEDWNEEEAALAFAEGEAAAGLSEMQRGLAVYAAGKMLKGEEDEFTKALERYYWVDVEDAAWLHVAALINPELKNERIVGFSDQYSRNDVLGAFRKIFPGRDVPADTPGLAANMAPIADYEKVNGLLKGVGRPGFKSLEECLRTYVDVL</sequence>
<dbReference type="Proteomes" id="UP000013521">
    <property type="component" value="Unassembled WGS sequence"/>
</dbReference>
<dbReference type="PANTHER" id="PTHR10366:SF562">
    <property type="entry name" value="ALDEHYDE REDUCTASE II (AFU_ORTHOLOGUE AFUA_1G11360)"/>
    <property type="match status" value="1"/>
</dbReference>
<reference evidence="5" key="1">
    <citation type="journal article" date="2013" name="Genome Announc.">
        <title>Draft genome sequence of Neofusicoccum parvum isolate UCR-NP2, a fungal vascular pathogen associated with grapevine cankers.</title>
        <authorList>
            <person name="Blanco-Ulate B."/>
            <person name="Rolshausen P."/>
            <person name="Cantu D."/>
        </authorList>
    </citation>
    <scope>NUCLEOTIDE SEQUENCE [LARGE SCALE GENOMIC DNA]</scope>
    <source>
        <strain evidence="5">UCR-NP2</strain>
    </source>
</reference>